<dbReference type="InterPro" id="IPR015943">
    <property type="entry name" value="WD40/YVTN_repeat-like_dom_sf"/>
</dbReference>
<organism evidence="2 3">
    <name type="scientific">Kutzneria buriramensis</name>
    <dbReference type="NCBI Taxonomy" id="1045776"/>
    <lineage>
        <taxon>Bacteria</taxon>
        <taxon>Bacillati</taxon>
        <taxon>Actinomycetota</taxon>
        <taxon>Actinomycetes</taxon>
        <taxon>Pseudonocardiales</taxon>
        <taxon>Pseudonocardiaceae</taxon>
        <taxon>Kutzneria</taxon>
    </lineage>
</organism>
<dbReference type="Gene3D" id="2.130.10.10">
    <property type="entry name" value="YVTN repeat-like/Quinoprotein amine dehydrogenase"/>
    <property type="match status" value="1"/>
</dbReference>
<reference evidence="2 3" key="1">
    <citation type="submission" date="2018-08" db="EMBL/GenBank/DDBJ databases">
        <title>Genomic Encyclopedia of Archaeal and Bacterial Type Strains, Phase II (KMG-II): from individual species to whole genera.</title>
        <authorList>
            <person name="Goeker M."/>
        </authorList>
    </citation>
    <scope>NUCLEOTIDE SEQUENCE [LARGE SCALE GENOMIC DNA]</scope>
    <source>
        <strain evidence="2 3">DSM 45791</strain>
    </source>
</reference>
<sequence length="338" mass="34657">MFIGGYAGADRLTHGITAAGFGASASVQTDVPNPFGFAVSGNVLYVASNVADGRVHALRIGAEGVLTPIGDQSARGAGTVQLSLHPLGAWLFAVNHDSGSVVVFPVAPDGSLGEVANLVQHTGSGPDPVAQQSPHPHFVVADPSGERVLVTDKGTDCLYVYDFDGETGALSEHARVRLGSGVGPRSLVVHPNGRHLYVNTELASTIVVCGYDIATGQPKILDTVSTLPAGVELWNAPSGLAIRPDGRFLYAANRGHDSIAVFAVSEDGGSLRPVHSQPVGAAATLPWDVVVAADGSRLYVPNLVAGTVATFGIDQDSGLLELVEPTLAVPTPACVALV</sequence>
<dbReference type="GO" id="GO:0017057">
    <property type="term" value="F:6-phosphogluconolactonase activity"/>
    <property type="evidence" value="ECO:0007669"/>
    <property type="project" value="TreeGrafter"/>
</dbReference>
<evidence type="ECO:0000256" key="1">
    <source>
        <dbReference type="ARBA" id="ARBA00005564"/>
    </source>
</evidence>
<dbReference type="InterPro" id="IPR011048">
    <property type="entry name" value="Haem_d1_sf"/>
</dbReference>
<dbReference type="Pfam" id="PF10282">
    <property type="entry name" value="Lactonase"/>
    <property type="match status" value="1"/>
</dbReference>
<dbReference type="GO" id="GO:0005829">
    <property type="term" value="C:cytosol"/>
    <property type="evidence" value="ECO:0007669"/>
    <property type="project" value="TreeGrafter"/>
</dbReference>
<accession>A0A3E0HKP9</accession>
<evidence type="ECO:0000313" key="2">
    <source>
        <dbReference type="EMBL" id="REH47039.1"/>
    </source>
</evidence>
<gene>
    <name evidence="2" type="ORF">BCF44_106203</name>
</gene>
<keyword evidence="3" id="KW-1185">Reference proteome</keyword>
<protein>
    <submittedName>
        <fullName evidence="2">6-phosphogluconolactonase</fullName>
    </submittedName>
</protein>
<dbReference type="EMBL" id="QUNO01000006">
    <property type="protein sequence ID" value="REH47039.1"/>
    <property type="molecule type" value="Genomic_DNA"/>
</dbReference>
<name>A0A3E0HKP9_9PSEU</name>
<dbReference type="InterPro" id="IPR019405">
    <property type="entry name" value="Lactonase_7-beta_prop"/>
</dbReference>
<proteinExistence type="inferred from homology"/>
<dbReference type="PANTHER" id="PTHR30344">
    <property type="entry name" value="6-PHOSPHOGLUCONOLACTONASE-RELATED"/>
    <property type="match status" value="1"/>
</dbReference>
<dbReference type="SUPFAM" id="SSF51004">
    <property type="entry name" value="C-terminal (heme d1) domain of cytochrome cd1-nitrite reductase"/>
    <property type="match status" value="1"/>
</dbReference>
<dbReference type="InterPro" id="IPR050282">
    <property type="entry name" value="Cycloisomerase_2"/>
</dbReference>
<dbReference type="PANTHER" id="PTHR30344:SF1">
    <property type="entry name" value="6-PHOSPHOGLUCONOLACTONASE"/>
    <property type="match status" value="1"/>
</dbReference>
<comment type="caution">
    <text evidence="2">The sequence shown here is derived from an EMBL/GenBank/DDBJ whole genome shotgun (WGS) entry which is preliminary data.</text>
</comment>
<comment type="similarity">
    <text evidence="1">Belongs to the cycloisomerase 2 family.</text>
</comment>
<dbReference type="AlphaFoldDB" id="A0A3E0HKP9"/>
<evidence type="ECO:0000313" key="3">
    <source>
        <dbReference type="Proteomes" id="UP000256269"/>
    </source>
</evidence>
<dbReference type="Proteomes" id="UP000256269">
    <property type="component" value="Unassembled WGS sequence"/>
</dbReference>